<feature type="compositionally biased region" description="Polar residues" evidence="1">
    <location>
        <begin position="510"/>
        <end position="520"/>
    </location>
</feature>
<name>A0A8H7A7E6_9EURO</name>
<feature type="compositionally biased region" description="Polar residues" evidence="1">
    <location>
        <begin position="57"/>
        <end position="74"/>
    </location>
</feature>
<feature type="compositionally biased region" description="Basic and acidic residues" evidence="1">
    <location>
        <begin position="583"/>
        <end position="597"/>
    </location>
</feature>
<dbReference type="SUPFAM" id="SSF55753">
    <property type="entry name" value="Actin depolymerizing proteins"/>
    <property type="match status" value="3"/>
</dbReference>
<dbReference type="Gene3D" id="3.40.20.10">
    <property type="entry name" value="Severin"/>
    <property type="match status" value="3"/>
</dbReference>
<dbReference type="InterPro" id="IPR025118">
    <property type="entry name" value="DUF4045"/>
</dbReference>
<evidence type="ECO:0000313" key="5">
    <source>
        <dbReference type="EMBL" id="KAF7502754.1"/>
    </source>
</evidence>
<dbReference type="GO" id="GO:0005737">
    <property type="term" value="C:cytoplasm"/>
    <property type="evidence" value="ECO:0007669"/>
    <property type="project" value="TreeGrafter"/>
</dbReference>
<feature type="region of interest" description="Disordered" evidence="1">
    <location>
        <begin position="926"/>
        <end position="1027"/>
    </location>
</feature>
<dbReference type="InterPro" id="IPR029006">
    <property type="entry name" value="ADF-H/Gelsolin-like_dom_sf"/>
</dbReference>
<feature type="compositionally biased region" description="Low complexity" evidence="1">
    <location>
        <begin position="399"/>
        <end position="428"/>
    </location>
</feature>
<sequence length="1692" mass="183104">MNASNDDAESVDAFLERIASLKDKRDRENEERTRKLEEDILQGRRERQARRAERTRSLSPPKNSQPATSPSSLIPSYHGSTPDHATQPPVNLSPSPQTHTLERSGQSEAMKYSALDGTQDHLPPSPVKCSASSSAKSTAISRSGTFSWQQRPSSRDSTTPRSRPRSRNNDETAPATRDLLDKERTRDQIAQSLNSKDPSWFRQTADRGAHSDAYRKNREETQLENGCSSRQLPGMSRASSVDPTKAPLLSSSRDKSRSPSQTSSAPDTNSWGNRFSSISSHSTQETPRSPLPTKPSQRFVLPAEPLSTDHPEVKRAGLPSLQDQVSRERPTSPTKGLGGFVQSAMMKRSDSVNKRWSAQAAPGLSRGNSTTSYRGGMGHSSSLIEASISPPREPAASIPRPTTSPAPKSRPSSSHSTSTALHHGTLTAQPSYAPNLSTEAAPESSNSSTDKDAAPVEISSKEQQIIPKSPVLQSPEALPVSPTKTMDPKRWSPTKASWLESALTRPESPKLTSAKPQTPSWMAELQRSKLSKEDSDHVKSPASGFTMVSPAGLMKSPPPGGHTRPLSISGLPEGFSSGLTEKASPEKARKIAMEENRSAQSNDGLQDRFESVMTRKVSSDRARDPMIEEAKPTQPTSSAVVQISSTSSAKASAENTTPSEVGNASIGGKKEEIPTSVPTSPEKSPPSIKPKLQTPPRTDFRATLRPSRLTSEESTSKEPEFKNMFGKLKRTETRNYVAPDALKDNILRGKAALNFTDGPQKSKRVDDFKESILKRKESMKTEASLPRKLINETDRNHPTLRNSSTLPEALAKRSTLKKRINSAQAPPTASGQQTTSVIPQPLPSQPVREDVSSAEAQTHSVDVASQPSKVASNVHGEGPVSKSQEQESSSADQPFPIGKSAAQMTSKPVTVNSSFALDKHPHIASEATEQSVQSKTENKLASRLNPGLAGILSRGPISTASSRHESSEDVSSARNAGSPSTVEPVGSTTRPLTHMTKARARGPKRRLPNTACASAKPQDPSSTSDQSRMLGAMLDETKSKMPVKKAAFQDAAYSPYERQAANVSAQPLADLINRNDQVVQPVTTEKQLFSPQAGQHVQGAVTNLLPKAHVKDKPKPAIAEKSPTLRKISSAQPSTSRVTSTTLDQEPVRQRDRTSKQAFSSYDDDSEMGGSNSAISRPTDLTQRERSASTSSNKISKSGAGAGLALPNGPAHVQSNGTSAPPHKPALSGLGLKLDSSRVQPLHSQLTPPPDEQSAMALDTRKTSFSAQAKDTSGILEPIPSQHGYSKAAELLAEFFNEKPKIGDKVEIDAQTTILNRARVEGKRKVLRTQVWQINADGRKESSPPQQEHILFEDCMYLCVHSFESLAGSVATEVYLWAGDGVGEAAMEDAQLFCRKEARENTAKLELLRQGKEPAKFYQALGGIVITRRSRTSALYMLCGRRHLGHMAFDEVDLGPASLCSGFPYLISAKFGKLYLWKGKGSGADEVGCARLIGMDLGLTGEIEEVEEGEEPASFIESLGGTMHPQMSSQQWSLRSPPNHYGCRLFRIELEQSKGMSGFWSRRGSSPANATKASAVEIHPFCHRDLDSRCIFVLDAYFNIFVYVGAGAGSKSTEFATAVMFAQEYGILATSLEDRPFIPSCNITFYGSPPEFTAAFRKWEQSTGSRSQQQQSCQVIPLNNILGALSGATFQV</sequence>
<feature type="compositionally biased region" description="Polar residues" evidence="1">
    <location>
        <begin position="881"/>
        <end position="892"/>
    </location>
</feature>
<feature type="compositionally biased region" description="Polar residues" evidence="1">
    <location>
        <begin position="1127"/>
        <end position="1144"/>
    </location>
</feature>
<feature type="domain" description="DUF4045" evidence="3">
    <location>
        <begin position="9"/>
        <end position="779"/>
    </location>
</feature>
<feature type="compositionally biased region" description="Polar residues" evidence="1">
    <location>
        <begin position="1169"/>
        <end position="1181"/>
    </location>
</feature>
<feature type="compositionally biased region" description="Polar residues" evidence="1">
    <location>
        <begin position="973"/>
        <end position="991"/>
    </location>
</feature>
<protein>
    <recommendedName>
        <fullName evidence="7">DUF4045 domain-containing protein</fullName>
    </recommendedName>
</protein>
<dbReference type="GO" id="GO:0051016">
    <property type="term" value="P:barbed-end actin filament capping"/>
    <property type="evidence" value="ECO:0007669"/>
    <property type="project" value="TreeGrafter"/>
</dbReference>
<keyword evidence="6" id="KW-1185">Reference proteome</keyword>
<feature type="domain" description="DUF7904" evidence="4">
    <location>
        <begin position="1330"/>
        <end position="1429"/>
    </location>
</feature>
<comment type="caution">
    <text evidence="5">The sequence shown here is derived from an EMBL/GenBank/DDBJ whole genome shotgun (WGS) entry which is preliminary data.</text>
</comment>
<feature type="compositionally biased region" description="Polar residues" evidence="1">
    <location>
        <begin position="854"/>
        <end position="871"/>
    </location>
</feature>
<feature type="compositionally biased region" description="Basic and acidic residues" evidence="1">
    <location>
        <begin position="526"/>
        <end position="539"/>
    </location>
</feature>
<gene>
    <name evidence="5" type="ORF">GJ744_005193</name>
</gene>
<feature type="compositionally biased region" description="Polar residues" evidence="1">
    <location>
        <begin position="653"/>
        <end position="662"/>
    </location>
</feature>
<feature type="compositionally biased region" description="Basic and acidic residues" evidence="1">
    <location>
        <begin position="617"/>
        <end position="631"/>
    </location>
</feature>
<feature type="compositionally biased region" description="Basic and acidic residues" evidence="1">
    <location>
        <begin position="19"/>
        <end position="56"/>
    </location>
</feature>
<feature type="compositionally biased region" description="Polar residues" evidence="1">
    <location>
        <begin position="821"/>
        <end position="838"/>
    </location>
</feature>
<dbReference type="PANTHER" id="PTHR11977:SF133">
    <property type="entry name" value="DUF4045 DOMAIN-CONTAINING PROTEIN"/>
    <property type="match status" value="1"/>
</dbReference>
<dbReference type="Pfam" id="PF00626">
    <property type="entry name" value="Gelsolin"/>
    <property type="match status" value="1"/>
</dbReference>
<dbReference type="GO" id="GO:0051014">
    <property type="term" value="P:actin filament severing"/>
    <property type="evidence" value="ECO:0007669"/>
    <property type="project" value="TreeGrafter"/>
</dbReference>
<feature type="compositionally biased region" description="Polar residues" evidence="1">
    <location>
        <begin position="88"/>
        <end position="107"/>
    </location>
</feature>
<reference evidence="5" key="1">
    <citation type="submission" date="2020-02" db="EMBL/GenBank/DDBJ databases">
        <authorList>
            <person name="Palmer J.M."/>
        </authorList>
    </citation>
    <scope>NUCLEOTIDE SEQUENCE</scope>
    <source>
        <strain evidence="5">EPUS1.4</strain>
        <tissue evidence="5">Thallus</tissue>
    </source>
</reference>
<feature type="compositionally biased region" description="Low complexity" evidence="1">
    <location>
        <begin position="636"/>
        <end position="649"/>
    </location>
</feature>
<dbReference type="Pfam" id="PF13254">
    <property type="entry name" value="DUF4045"/>
    <property type="match status" value="1"/>
</dbReference>
<dbReference type="PANTHER" id="PTHR11977">
    <property type="entry name" value="VILLIN"/>
    <property type="match status" value="1"/>
</dbReference>
<feature type="compositionally biased region" description="Low complexity" evidence="1">
    <location>
        <begin position="1188"/>
        <end position="1211"/>
    </location>
</feature>
<evidence type="ECO:0000256" key="1">
    <source>
        <dbReference type="SAM" id="MobiDB-lite"/>
    </source>
</evidence>
<feature type="compositionally biased region" description="Polar residues" evidence="1">
    <location>
        <begin position="429"/>
        <end position="448"/>
    </location>
</feature>
<organism evidence="5 6">
    <name type="scientific">Endocarpon pusillum</name>
    <dbReference type="NCBI Taxonomy" id="364733"/>
    <lineage>
        <taxon>Eukaryota</taxon>
        <taxon>Fungi</taxon>
        <taxon>Dikarya</taxon>
        <taxon>Ascomycota</taxon>
        <taxon>Pezizomycotina</taxon>
        <taxon>Eurotiomycetes</taxon>
        <taxon>Chaetothyriomycetidae</taxon>
        <taxon>Verrucariales</taxon>
        <taxon>Verrucariaceae</taxon>
        <taxon>Endocarpon</taxon>
    </lineage>
</organism>
<dbReference type="EMBL" id="JAACFV010000222">
    <property type="protein sequence ID" value="KAF7502754.1"/>
    <property type="molecule type" value="Genomic_DNA"/>
</dbReference>
<evidence type="ECO:0000313" key="6">
    <source>
        <dbReference type="Proteomes" id="UP000606974"/>
    </source>
</evidence>
<feature type="compositionally biased region" description="Basic and acidic residues" evidence="1">
    <location>
        <begin position="1146"/>
        <end position="1155"/>
    </location>
</feature>
<feature type="compositionally biased region" description="Basic residues" evidence="1">
    <location>
        <begin position="996"/>
        <end position="1007"/>
    </location>
</feature>
<dbReference type="InterPro" id="IPR007123">
    <property type="entry name" value="Gelsolin-like_dom"/>
</dbReference>
<feature type="compositionally biased region" description="Basic and acidic residues" evidence="1">
    <location>
        <begin position="204"/>
        <end position="221"/>
    </location>
</feature>
<evidence type="ECO:0000259" key="4">
    <source>
        <dbReference type="Pfam" id="PF25480"/>
    </source>
</evidence>
<dbReference type="Proteomes" id="UP000606974">
    <property type="component" value="Unassembled WGS sequence"/>
</dbReference>
<feature type="compositionally biased region" description="Polar residues" evidence="1">
    <location>
        <begin position="223"/>
        <end position="242"/>
    </location>
</feature>
<evidence type="ECO:0000259" key="2">
    <source>
        <dbReference type="Pfam" id="PF00626"/>
    </source>
</evidence>
<accession>A0A8H7A7E6</accession>
<dbReference type="Pfam" id="PF25480">
    <property type="entry name" value="DUF7904"/>
    <property type="match status" value="1"/>
</dbReference>
<feature type="region of interest" description="Disordered" evidence="1">
    <location>
        <begin position="777"/>
        <end position="899"/>
    </location>
</feature>
<feature type="compositionally biased region" description="Basic and acidic residues" evidence="1">
    <location>
        <begin position="710"/>
        <end position="721"/>
    </location>
</feature>
<dbReference type="GO" id="GO:0015629">
    <property type="term" value="C:actin cytoskeleton"/>
    <property type="evidence" value="ECO:0007669"/>
    <property type="project" value="TreeGrafter"/>
</dbReference>
<feature type="compositionally biased region" description="Low complexity" evidence="1">
    <location>
        <begin position="151"/>
        <end position="161"/>
    </location>
</feature>
<feature type="region of interest" description="Disordered" evidence="1">
    <location>
        <begin position="1105"/>
        <end position="1230"/>
    </location>
</feature>
<feature type="domain" description="Gelsolin-like" evidence="2">
    <location>
        <begin position="1575"/>
        <end position="1650"/>
    </location>
</feature>
<feature type="compositionally biased region" description="Basic and acidic residues" evidence="1">
    <location>
        <begin position="178"/>
        <end position="187"/>
    </location>
</feature>
<proteinExistence type="predicted"/>
<evidence type="ECO:0008006" key="7">
    <source>
        <dbReference type="Google" id="ProtNLM"/>
    </source>
</evidence>
<dbReference type="OrthoDB" id="6375767at2759"/>
<dbReference type="InterPro" id="IPR007122">
    <property type="entry name" value="Villin/Gelsolin"/>
</dbReference>
<dbReference type="SMART" id="SM00262">
    <property type="entry name" value="GEL"/>
    <property type="match status" value="3"/>
</dbReference>
<dbReference type="GO" id="GO:0005546">
    <property type="term" value="F:phosphatidylinositol-4,5-bisphosphate binding"/>
    <property type="evidence" value="ECO:0007669"/>
    <property type="project" value="TreeGrafter"/>
</dbReference>
<feature type="compositionally biased region" description="Low complexity" evidence="1">
    <location>
        <begin position="130"/>
        <end position="143"/>
    </location>
</feature>
<feature type="compositionally biased region" description="Polar residues" evidence="1">
    <location>
        <begin position="366"/>
        <end position="384"/>
    </location>
</feature>
<dbReference type="GO" id="GO:0008154">
    <property type="term" value="P:actin polymerization or depolymerization"/>
    <property type="evidence" value="ECO:0007669"/>
    <property type="project" value="TreeGrafter"/>
</dbReference>
<dbReference type="InterPro" id="IPR057226">
    <property type="entry name" value="DUF7904"/>
</dbReference>
<evidence type="ECO:0000259" key="3">
    <source>
        <dbReference type="Pfam" id="PF13254"/>
    </source>
</evidence>
<feature type="region of interest" description="Disordered" evidence="1">
    <location>
        <begin position="17"/>
        <end position="726"/>
    </location>
</feature>
<feature type="compositionally biased region" description="Polar residues" evidence="1">
    <location>
        <begin position="265"/>
        <end position="287"/>
    </location>
</feature>
<feature type="compositionally biased region" description="Polar residues" evidence="1">
    <location>
        <begin position="188"/>
        <end position="197"/>
    </location>
</feature>
<dbReference type="GO" id="GO:0051015">
    <property type="term" value="F:actin filament binding"/>
    <property type="evidence" value="ECO:0007669"/>
    <property type="project" value="InterPro"/>
</dbReference>